<evidence type="ECO:0000256" key="7">
    <source>
        <dbReference type="ARBA" id="ARBA00022801"/>
    </source>
</evidence>
<comment type="subcellular location">
    <subcellularLocation>
        <location evidence="1">Membrane</location>
        <topology evidence="1">Multi-pass membrane protein</topology>
    </subcellularLocation>
</comment>
<evidence type="ECO:0000313" key="16">
    <source>
        <dbReference type="Proteomes" id="UP000005222"/>
    </source>
</evidence>
<evidence type="ECO:0000256" key="1">
    <source>
        <dbReference type="ARBA" id="ARBA00004141"/>
    </source>
</evidence>
<comment type="similarity">
    <text evidence="4">Belongs to the neutral sphingomyelinase family.</text>
</comment>
<dbReference type="Gene3D" id="3.60.10.10">
    <property type="entry name" value="Endonuclease/exonuclease/phosphatase"/>
    <property type="match status" value="1"/>
</dbReference>
<evidence type="ECO:0000256" key="2">
    <source>
        <dbReference type="ARBA" id="ARBA00004760"/>
    </source>
</evidence>
<dbReference type="GO" id="GO:0004767">
    <property type="term" value="F:sphingomyelin phosphodiesterase activity"/>
    <property type="evidence" value="ECO:0007669"/>
    <property type="project" value="InterPro"/>
</dbReference>
<sequence length="433" mass="48810">MSAAEEEKGRQNARSLKLLTLNTWGLKYLSKFRKERLQAIADRLSSPASAGDEYDIVALQEIWCDEDWQYIKKKCQSAFPYTRKFMSGIISGPGLVVLSRVPIESTFLYRFPINGRASAFFRGDWYVGKSIAVTLLRPHYPGAIPIALLNSHMHAPYGRGDSSYSCHRACQAWDFTKIVSALQKAGYAIIQVGDLNSRPGSLPYKLFTITAGLVDSWNMCQTDAEKRMSFREELATMDPKDQVLIGGVTCDSQLNTWRAHRKRADACRLDYAFIDPSTVHPFDAKVVFTERLPPPFNCSYSDHFGYSVEFNVAYEDGYTHDHSISTVDKLSVLKELLAEIERYRSHTIPYQANWRKFHFLLSIVLVIAIHVGITFAANRRGYAAVLLLFASTVIGITGVVNGLIWFLGVRSESRALVEVQLEVEDSFVATKDE</sequence>
<dbReference type="PANTHER" id="PTHR16320">
    <property type="entry name" value="SPHINGOMYELINASE FAMILY MEMBER"/>
    <property type="match status" value="1"/>
</dbReference>
<evidence type="ECO:0000256" key="12">
    <source>
        <dbReference type="ARBA" id="ARBA00023136"/>
    </source>
</evidence>
<dbReference type="OrthoDB" id="387657at2759"/>
<keyword evidence="5 13" id="KW-0812">Transmembrane</keyword>
<evidence type="ECO:0000256" key="11">
    <source>
        <dbReference type="ARBA" id="ARBA00023098"/>
    </source>
</evidence>
<feature type="domain" description="Endonuclease/exonuclease/phosphatase" evidence="14">
    <location>
        <begin position="19"/>
        <end position="303"/>
    </location>
</feature>
<dbReference type="OMA" id="IEESSMF"/>
<dbReference type="PANTHER" id="PTHR16320:SF24">
    <property type="entry name" value="PHOSPHODIESTERASE, PUTATIVE-RELATED"/>
    <property type="match status" value="1"/>
</dbReference>
<dbReference type="InterPro" id="IPR038772">
    <property type="entry name" value="Sph/SMPD2-like"/>
</dbReference>
<comment type="pathway">
    <text evidence="2">Lipid metabolism; sphingolipid metabolism.</text>
</comment>
<dbReference type="InterPro" id="IPR005135">
    <property type="entry name" value="Endo/exonuclease/phosphatase"/>
</dbReference>
<evidence type="ECO:0000259" key="14">
    <source>
        <dbReference type="Pfam" id="PF03372"/>
    </source>
</evidence>
<dbReference type="EMBL" id="FO082054">
    <property type="protein sequence ID" value="CCE88917.1"/>
    <property type="molecule type" value="Genomic_DNA"/>
</dbReference>
<proteinExistence type="inferred from homology"/>
<evidence type="ECO:0000256" key="8">
    <source>
        <dbReference type="ARBA" id="ARBA00022842"/>
    </source>
</evidence>
<dbReference type="HOGENOM" id="CLU_034001_5_0_1"/>
<evidence type="ECO:0000256" key="13">
    <source>
        <dbReference type="SAM" id="Phobius"/>
    </source>
</evidence>
<dbReference type="AlphaFoldDB" id="G8YLI3"/>
<protein>
    <submittedName>
        <fullName evidence="15">Piso0_001708 protein</fullName>
    </submittedName>
</protein>
<keyword evidence="6" id="KW-0479">Metal-binding</keyword>
<comment type="pathway">
    <text evidence="3">Sphingolipid metabolism.</text>
</comment>
<keyword evidence="7" id="KW-0378">Hydrolase</keyword>
<gene>
    <name evidence="15" type="primary">Piso0_001708</name>
    <name evidence="15" type="ORF">GNLVRS01_PISO0F12325g</name>
</gene>
<accession>G8YLI3</accession>
<evidence type="ECO:0000313" key="15">
    <source>
        <dbReference type="EMBL" id="CCE88917.1"/>
    </source>
</evidence>
<keyword evidence="8" id="KW-0460">Magnesium</keyword>
<evidence type="ECO:0000256" key="6">
    <source>
        <dbReference type="ARBA" id="ARBA00022723"/>
    </source>
</evidence>
<keyword evidence="11" id="KW-0443">Lipid metabolism</keyword>
<dbReference type="eggNOG" id="KOG3873">
    <property type="taxonomic scope" value="Eukaryota"/>
</dbReference>
<organism evidence="15 16">
    <name type="scientific">Pichia sorbitophila (strain ATCC MYA-4447 / BCRC 22081 / CBS 7064 / NBRC 10061 / NRRL Y-12695)</name>
    <name type="common">Hybrid yeast</name>
    <dbReference type="NCBI Taxonomy" id="559304"/>
    <lineage>
        <taxon>Eukaryota</taxon>
        <taxon>Fungi</taxon>
        <taxon>Dikarya</taxon>
        <taxon>Ascomycota</taxon>
        <taxon>Saccharomycotina</taxon>
        <taxon>Pichiomycetes</taxon>
        <taxon>Debaryomycetaceae</taxon>
        <taxon>Millerozyma</taxon>
    </lineage>
</organism>
<feature type="transmembrane region" description="Helical" evidence="13">
    <location>
        <begin position="383"/>
        <end position="407"/>
    </location>
</feature>
<dbReference type="GO" id="GO:0016020">
    <property type="term" value="C:membrane"/>
    <property type="evidence" value="ECO:0007669"/>
    <property type="project" value="UniProtKB-SubCell"/>
</dbReference>
<name>G8YLI3_PICSO</name>
<dbReference type="GO" id="GO:0046872">
    <property type="term" value="F:metal ion binding"/>
    <property type="evidence" value="ECO:0007669"/>
    <property type="project" value="UniProtKB-KW"/>
</dbReference>
<feature type="transmembrane region" description="Helical" evidence="13">
    <location>
        <begin position="357"/>
        <end position="377"/>
    </location>
</feature>
<dbReference type="InParanoid" id="G8YLI3"/>
<dbReference type="FunFam" id="3.60.10.10:FF:000073">
    <property type="entry name" value="Inositol phosphosphingolipid phospholipase"/>
    <property type="match status" value="1"/>
</dbReference>
<keyword evidence="9" id="KW-0746">Sphingolipid metabolism</keyword>
<dbReference type="SUPFAM" id="SSF56219">
    <property type="entry name" value="DNase I-like"/>
    <property type="match status" value="1"/>
</dbReference>
<dbReference type="InterPro" id="IPR036691">
    <property type="entry name" value="Endo/exonu/phosph_ase_sf"/>
</dbReference>
<evidence type="ECO:0000256" key="10">
    <source>
        <dbReference type="ARBA" id="ARBA00022989"/>
    </source>
</evidence>
<reference evidence="15 16" key="1">
    <citation type="journal article" date="2012" name="G3 (Bethesda)">
        <title>Pichia sorbitophila, an interspecies yeast hybrid reveals early steps of genome resolution following polyploidization.</title>
        <authorList>
            <person name="Leh Louis V."/>
            <person name="Despons L."/>
            <person name="Friedrich A."/>
            <person name="Martin T."/>
            <person name="Durrens P."/>
            <person name="Casaregola S."/>
            <person name="Neuveglise C."/>
            <person name="Fairhead C."/>
            <person name="Marck C."/>
            <person name="Cruz J.A."/>
            <person name="Straub M.L."/>
            <person name="Kugler V."/>
            <person name="Sacerdot C."/>
            <person name="Uzunov Z."/>
            <person name="Thierry A."/>
            <person name="Weiss S."/>
            <person name="Bleykasten C."/>
            <person name="De Montigny J."/>
            <person name="Jacques N."/>
            <person name="Jung P."/>
            <person name="Lemaire M."/>
            <person name="Mallet S."/>
            <person name="Morel G."/>
            <person name="Richard G.F."/>
            <person name="Sarkar A."/>
            <person name="Savel G."/>
            <person name="Schacherer J."/>
            <person name="Seret M.L."/>
            <person name="Talla E."/>
            <person name="Samson G."/>
            <person name="Jubin C."/>
            <person name="Poulain J."/>
            <person name="Vacherie B."/>
            <person name="Barbe V."/>
            <person name="Pelletier E."/>
            <person name="Sherman D.J."/>
            <person name="Westhof E."/>
            <person name="Weissenbach J."/>
            <person name="Baret P.V."/>
            <person name="Wincker P."/>
            <person name="Gaillardin C."/>
            <person name="Dujon B."/>
            <person name="Souciet J.L."/>
        </authorList>
    </citation>
    <scope>NUCLEOTIDE SEQUENCE [LARGE SCALE GENOMIC DNA]</scope>
    <source>
        <strain evidence="16">ATCC MYA-4447 / BCRC 22081 / CBS 7064 / NBRC 10061 / NRRL Y-12695</strain>
    </source>
</reference>
<keyword evidence="12 13" id="KW-0472">Membrane</keyword>
<dbReference type="Proteomes" id="UP000005222">
    <property type="component" value="Chromosome F"/>
</dbReference>
<dbReference type="FunCoup" id="G8YLI3">
    <property type="interactions" value="138"/>
</dbReference>
<evidence type="ECO:0000256" key="3">
    <source>
        <dbReference type="ARBA" id="ARBA00004991"/>
    </source>
</evidence>
<dbReference type="Pfam" id="PF03372">
    <property type="entry name" value="Exo_endo_phos"/>
    <property type="match status" value="1"/>
</dbReference>
<evidence type="ECO:0000256" key="5">
    <source>
        <dbReference type="ARBA" id="ARBA00022692"/>
    </source>
</evidence>
<keyword evidence="16" id="KW-1185">Reference proteome</keyword>
<dbReference type="STRING" id="559304.G8YLI3"/>
<keyword evidence="10 13" id="KW-1133">Transmembrane helix</keyword>
<evidence type="ECO:0000256" key="9">
    <source>
        <dbReference type="ARBA" id="ARBA00022919"/>
    </source>
</evidence>
<dbReference type="GO" id="GO:0006665">
    <property type="term" value="P:sphingolipid metabolic process"/>
    <property type="evidence" value="ECO:0007669"/>
    <property type="project" value="UniProtKB-KW"/>
</dbReference>
<evidence type="ECO:0000256" key="4">
    <source>
        <dbReference type="ARBA" id="ARBA00006335"/>
    </source>
</evidence>